<sequence length="153" mass="16669">MPAKTTKQPSKATVKKASAKAKVEVKEAVDAVEEAVETAADSVFATVNQNIGKAQNVAKQVWFAYLGAVGRTYEEVVTRYDAIGETLQTRYTKLNKERQELLGDLVSRGEKVQDQAETRLKEGRATLEDKLEAAKGKLVGLTKSVSKDLKKAA</sequence>
<dbReference type="InParanoid" id="A0A395JHU0"/>
<keyword evidence="2" id="KW-1185">Reference proteome</keyword>
<dbReference type="EMBL" id="QNRT01000003">
    <property type="protein sequence ID" value="RBP49710.1"/>
    <property type="molecule type" value="Genomic_DNA"/>
</dbReference>
<evidence type="ECO:0008006" key="3">
    <source>
        <dbReference type="Google" id="ProtNLM"/>
    </source>
</evidence>
<dbReference type="RefSeq" id="WP_113954715.1">
    <property type="nucleotide sequence ID" value="NZ_QNRT01000003.1"/>
</dbReference>
<reference evidence="1 2" key="1">
    <citation type="submission" date="2018-06" db="EMBL/GenBank/DDBJ databases">
        <title>Genomic Encyclopedia of Type Strains, Phase IV (KMG-IV): sequencing the most valuable type-strain genomes for metagenomic binning, comparative biology and taxonomic classification.</title>
        <authorList>
            <person name="Goeker M."/>
        </authorList>
    </citation>
    <scope>NUCLEOTIDE SEQUENCE [LARGE SCALE GENOMIC DNA]</scope>
    <source>
        <strain evidence="1 2">DSM 24032</strain>
    </source>
</reference>
<evidence type="ECO:0000313" key="2">
    <source>
        <dbReference type="Proteomes" id="UP000253083"/>
    </source>
</evidence>
<protein>
    <recommendedName>
        <fullName evidence="3">Phasin protein</fullName>
    </recommendedName>
</protein>
<organism evidence="1 2">
    <name type="scientific">Arenicella xantha</name>
    <dbReference type="NCBI Taxonomy" id="644221"/>
    <lineage>
        <taxon>Bacteria</taxon>
        <taxon>Pseudomonadati</taxon>
        <taxon>Pseudomonadota</taxon>
        <taxon>Gammaproteobacteria</taxon>
        <taxon>Arenicellales</taxon>
        <taxon>Arenicellaceae</taxon>
        <taxon>Arenicella</taxon>
    </lineage>
</organism>
<proteinExistence type="predicted"/>
<dbReference type="SUPFAM" id="SSF47162">
    <property type="entry name" value="Apolipoprotein"/>
    <property type="match status" value="1"/>
</dbReference>
<dbReference type="Proteomes" id="UP000253083">
    <property type="component" value="Unassembled WGS sequence"/>
</dbReference>
<dbReference type="AlphaFoldDB" id="A0A395JHU0"/>
<gene>
    <name evidence="1" type="ORF">DFR28_103135</name>
</gene>
<comment type="caution">
    <text evidence="1">The sequence shown here is derived from an EMBL/GenBank/DDBJ whole genome shotgun (WGS) entry which is preliminary data.</text>
</comment>
<evidence type="ECO:0000313" key="1">
    <source>
        <dbReference type="EMBL" id="RBP49710.1"/>
    </source>
</evidence>
<name>A0A395JHU0_9GAMM</name>
<accession>A0A395JHU0</accession>